<gene>
    <name evidence="8" type="ORF">H8E79_02445</name>
</gene>
<dbReference type="GO" id="GO:0008324">
    <property type="term" value="F:monoatomic cation transmembrane transporter activity"/>
    <property type="evidence" value="ECO:0007669"/>
    <property type="project" value="InterPro"/>
</dbReference>
<dbReference type="Proteomes" id="UP000599024">
    <property type="component" value="Unassembled WGS sequence"/>
</dbReference>
<dbReference type="PANTHER" id="PTHR34584">
    <property type="entry name" value="NA(+)/H(+) ANTIPORTER SUBUNIT E1"/>
    <property type="match status" value="1"/>
</dbReference>
<dbReference type="InterPro" id="IPR002758">
    <property type="entry name" value="Cation_antiport_E"/>
</dbReference>
<reference evidence="8 9" key="1">
    <citation type="submission" date="2020-08" db="EMBL/GenBank/DDBJ databases">
        <title>Bridging the membrane lipid divide: bacteria of the FCB group superphylum have the potential to synthesize archaeal ether lipids.</title>
        <authorList>
            <person name="Villanueva L."/>
            <person name="Von Meijenfeldt F.A.B."/>
            <person name="Westbye A.B."/>
            <person name="Yadav S."/>
            <person name="Hopmans E.C."/>
            <person name="Dutilh B.E."/>
            <person name="Sinninghe Damste J.S."/>
        </authorList>
    </citation>
    <scope>NUCLEOTIDE SEQUENCE [LARGE SCALE GENOMIC DNA]</scope>
    <source>
        <strain evidence="8">NIOZ-UU81</strain>
    </source>
</reference>
<dbReference type="PANTHER" id="PTHR34584:SF1">
    <property type="entry name" value="NA(+)_H(+) ANTIPORTER SUBUNIT E1"/>
    <property type="match status" value="1"/>
</dbReference>
<evidence type="ECO:0000256" key="3">
    <source>
        <dbReference type="ARBA" id="ARBA00022475"/>
    </source>
</evidence>
<feature type="transmembrane region" description="Helical" evidence="7">
    <location>
        <begin position="44"/>
        <end position="68"/>
    </location>
</feature>
<keyword evidence="6 7" id="KW-0472">Membrane</keyword>
<organism evidence="8 9">
    <name type="scientific">Candidatus Desulfatifera sulfidica</name>
    <dbReference type="NCBI Taxonomy" id="2841691"/>
    <lineage>
        <taxon>Bacteria</taxon>
        <taxon>Pseudomonadati</taxon>
        <taxon>Thermodesulfobacteriota</taxon>
        <taxon>Desulfobulbia</taxon>
        <taxon>Desulfobulbales</taxon>
        <taxon>Desulfobulbaceae</taxon>
        <taxon>Candidatus Desulfatifera</taxon>
    </lineage>
</organism>
<dbReference type="Pfam" id="PF01899">
    <property type="entry name" value="MNHE"/>
    <property type="match status" value="1"/>
</dbReference>
<evidence type="ECO:0000313" key="8">
    <source>
        <dbReference type="EMBL" id="MBC8208012.1"/>
    </source>
</evidence>
<evidence type="ECO:0000256" key="7">
    <source>
        <dbReference type="SAM" id="Phobius"/>
    </source>
</evidence>
<evidence type="ECO:0000256" key="6">
    <source>
        <dbReference type="ARBA" id="ARBA00023136"/>
    </source>
</evidence>
<evidence type="ECO:0000256" key="1">
    <source>
        <dbReference type="ARBA" id="ARBA00004651"/>
    </source>
</evidence>
<proteinExistence type="inferred from homology"/>
<comment type="caution">
    <text evidence="8">The sequence shown here is derived from an EMBL/GenBank/DDBJ whole genome shotgun (WGS) entry which is preliminary data.</text>
</comment>
<evidence type="ECO:0000313" key="9">
    <source>
        <dbReference type="Proteomes" id="UP000599024"/>
    </source>
</evidence>
<evidence type="ECO:0000256" key="2">
    <source>
        <dbReference type="ARBA" id="ARBA00006228"/>
    </source>
</evidence>
<name>A0A8J6TD71_9BACT</name>
<protein>
    <submittedName>
        <fullName evidence="8">Na+/H+ antiporter subunit E</fullName>
    </submittedName>
</protein>
<evidence type="ECO:0000256" key="5">
    <source>
        <dbReference type="ARBA" id="ARBA00022989"/>
    </source>
</evidence>
<accession>A0A8J6TD71</accession>
<feature type="transmembrane region" description="Helical" evidence="7">
    <location>
        <begin position="22"/>
        <end position="38"/>
    </location>
</feature>
<comment type="subcellular location">
    <subcellularLocation>
        <location evidence="1">Cell membrane</location>
        <topology evidence="1">Multi-pass membrane protein</topology>
    </subcellularLocation>
</comment>
<comment type="similarity">
    <text evidence="2">Belongs to the CPA3 antiporters (TC 2.A.63) subunit E family.</text>
</comment>
<keyword evidence="5 7" id="KW-1133">Transmembrane helix</keyword>
<dbReference type="GO" id="GO:0005886">
    <property type="term" value="C:plasma membrane"/>
    <property type="evidence" value="ECO:0007669"/>
    <property type="project" value="UniProtKB-SubCell"/>
</dbReference>
<keyword evidence="4 7" id="KW-0812">Transmembrane</keyword>
<dbReference type="AlphaFoldDB" id="A0A8J6TD71"/>
<evidence type="ECO:0000256" key="4">
    <source>
        <dbReference type="ARBA" id="ARBA00022692"/>
    </source>
</evidence>
<keyword evidence="3" id="KW-1003">Cell membrane</keyword>
<sequence>MDNGTGWLQGIRPLRSQFWPRVWPRLLFFASVWLVLAGQETMSWFVGLPAVFLATALSLFLAGPAFFLSVRGFLRFFPYFLGQSFVSGLDVMIRVCSPGPRIDPGFLTYTTRLAPGPAQTFFANVISLLPGTLSAELRENQLTIHCLDCSGSALEQVQEMESRVAYLFCQFSAPGGDS</sequence>
<dbReference type="EMBL" id="JACNLK010000026">
    <property type="protein sequence ID" value="MBC8208012.1"/>
    <property type="molecule type" value="Genomic_DNA"/>
</dbReference>